<dbReference type="GO" id="GO:0009251">
    <property type="term" value="P:glucan catabolic process"/>
    <property type="evidence" value="ECO:0007669"/>
    <property type="project" value="TreeGrafter"/>
</dbReference>
<evidence type="ECO:0000259" key="2">
    <source>
        <dbReference type="PROSITE" id="PS51762"/>
    </source>
</evidence>
<dbReference type="InterPro" id="IPR013320">
    <property type="entry name" value="ConA-like_dom_sf"/>
</dbReference>
<dbReference type="AlphaFoldDB" id="A0AAD2H4G6"/>
<dbReference type="EMBL" id="CAVNYO010000466">
    <property type="protein sequence ID" value="CAK5283404.1"/>
    <property type="molecule type" value="Genomic_DNA"/>
</dbReference>
<dbReference type="PANTHER" id="PTHR10963:SF24">
    <property type="entry name" value="GLYCOSIDASE C21B10.07-RELATED"/>
    <property type="match status" value="1"/>
</dbReference>
<evidence type="ECO:0000313" key="5">
    <source>
        <dbReference type="Proteomes" id="UP001295794"/>
    </source>
</evidence>
<dbReference type="Pfam" id="PF26113">
    <property type="entry name" value="GH16_XgeA"/>
    <property type="match status" value="1"/>
</dbReference>
<dbReference type="Gene3D" id="2.60.120.200">
    <property type="match status" value="1"/>
</dbReference>
<gene>
    <name evidence="3" type="ORF">MYCIT1_LOCUS10815</name>
    <name evidence="4" type="ORF">MYCIT1_LOCUS35906</name>
</gene>
<reference evidence="3" key="1">
    <citation type="submission" date="2023-11" db="EMBL/GenBank/DDBJ databases">
        <authorList>
            <person name="De Vega J J."/>
            <person name="De Vega J J."/>
        </authorList>
    </citation>
    <scope>NUCLEOTIDE SEQUENCE</scope>
</reference>
<feature type="signal peptide" evidence="1">
    <location>
        <begin position="1"/>
        <end position="19"/>
    </location>
</feature>
<proteinExistence type="predicted"/>
<dbReference type="SUPFAM" id="SSF49899">
    <property type="entry name" value="Concanavalin A-like lectins/glucanases"/>
    <property type="match status" value="1"/>
</dbReference>
<accession>A0AAD2H4G6</accession>
<feature type="domain" description="GH16" evidence="2">
    <location>
        <begin position="37"/>
        <end position="286"/>
    </location>
</feature>
<dbReference type="GO" id="GO:0004553">
    <property type="term" value="F:hydrolase activity, hydrolyzing O-glycosyl compounds"/>
    <property type="evidence" value="ECO:0007669"/>
    <property type="project" value="InterPro"/>
</dbReference>
<dbReference type="CDD" id="cd02181">
    <property type="entry name" value="GH16_fungal_Lam16A_glucanase"/>
    <property type="match status" value="1"/>
</dbReference>
<dbReference type="PROSITE" id="PS51762">
    <property type="entry name" value="GH16_2"/>
    <property type="match status" value="1"/>
</dbReference>
<dbReference type="InterPro" id="IPR050546">
    <property type="entry name" value="Glycosyl_Hydrlase_16"/>
</dbReference>
<keyword evidence="1" id="KW-0732">Signal</keyword>
<organism evidence="3 5">
    <name type="scientific">Mycena citricolor</name>
    <dbReference type="NCBI Taxonomy" id="2018698"/>
    <lineage>
        <taxon>Eukaryota</taxon>
        <taxon>Fungi</taxon>
        <taxon>Dikarya</taxon>
        <taxon>Basidiomycota</taxon>
        <taxon>Agaricomycotina</taxon>
        <taxon>Agaricomycetes</taxon>
        <taxon>Agaricomycetidae</taxon>
        <taxon>Agaricales</taxon>
        <taxon>Marasmiineae</taxon>
        <taxon>Mycenaceae</taxon>
        <taxon>Mycena</taxon>
    </lineage>
</organism>
<dbReference type="InterPro" id="IPR000757">
    <property type="entry name" value="Beta-glucanase-like"/>
</dbReference>
<dbReference type="EMBL" id="CAVNYO010000136">
    <property type="protein sequence ID" value="CAK5267905.1"/>
    <property type="molecule type" value="Genomic_DNA"/>
</dbReference>
<dbReference type="Proteomes" id="UP001295794">
    <property type="component" value="Unassembled WGS sequence"/>
</dbReference>
<name>A0AAD2H4G6_9AGAR</name>
<keyword evidence="5" id="KW-1185">Reference proteome</keyword>
<feature type="chain" id="PRO_5042440719" description="GH16 domain-containing protein" evidence="1">
    <location>
        <begin position="20"/>
        <end position="318"/>
    </location>
</feature>
<evidence type="ECO:0000313" key="4">
    <source>
        <dbReference type="EMBL" id="CAK5283404.1"/>
    </source>
</evidence>
<protein>
    <recommendedName>
        <fullName evidence="2">GH16 domain-containing protein</fullName>
    </recommendedName>
</protein>
<evidence type="ECO:0000313" key="3">
    <source>
        <dbReference type="EMBL" id="CAK5267905.1"/>
    </source>
</evidence>
<evidence type="ECO:0000256" key="1">
    <source>
        <dbReference type="SAM" id="SignalP"/>
    </source>
</evidence>
<dbReference type="PANTHER" id="PTHR10963">
    <property type="entry name" value="GLYCOSYL HYDROLASE-RELATED"/>
    <property type="match status" value="1"/>
</dbReference>
<sequence length="318" mass="33716">MLSAFFLATTILLPVSVLAASYSRTQNIVGTGFYDAFDFEAIPDPTHGRVNYVSEATARALNLTYASGNTFILRADSTTVINDASPVGRNSVRIISKSSYSTHVAVFDVVHMPQGCGTWPAIWETDATNWPRGGEVDILEGVNDQGPDTVTLHTSPGCTMPGARVQSGTALQLDCNTAVNANSGCGVSVGQSLSYGPAFNANGGGWYAIERTTAFISVWFWPRGAGNVPSDVRNGRGTVVTDNWGIPVASFPNTDCNFPQFFDANNIIINLTLCGDWAGNANVYAASGCPATCSSFVNANPAAFAQAYFQFNAINIYA</sequence>
<comment type="caution">
    <text evidence="3">The sequence shown here is derived from an EMBL/GenBank/DDBJ whole genome shotgun (WGS) entry which is preliminary data.</text>
</comment>